<feature type="transmembrane region" description="Helical" evidence="1">
    <location>
        <begin position="384"/>
        <end position="402"/>
    </location>
</feature>
<dbReference type="STRING" id="1804984.AYM40_03210"/>
<name>A0A160FI49_9BURK</name>
<keyword evidence="3" id="KW-1185">Reference proteome</keyword>
<feature type="transmembrane region" description="Helical" evidence="1">
    <location>
        <begin position="124"/>
        <end position="143"/>
    </location>
</feature>
<dbReference type="Proteomes" id="UP000076852">
    <property type="component" value="Chromosome 1"/>
</dbReference>
<sequence length="553" mass="60651">MKVRWRTLFQEITYQLLPFLLMGGVVSIYLGKDWNWDLRNYHFYNPWALTHDRWGVDLFPAQLQTFLNPLSDLPFYKLADSQLPDYIVVFLMGLPAGLAAYFLWRLLASLNEGDAQKPALTGFWVRAGACVVGMTGAAGLGQIGSTTGEWTVAALIIGAVLALTLWQTGKLGGRAAMLGAGLAIGAAAALKLTAVVPALSLTIALPFLVVGVDKKQMGRLAIAYVLAGAAGFIVLAGPWMWKMYSNFHNPIFPYFNGFFRSPLIGPSSGRDIRFIPHDVTALISFPAYSALVGNTLRSELGLRDPRLLVGLFIALGWVAGGMVRAIARKQQGDIWRLKLFFAVSYIVMYLIWSELFAIYRYAIVLELLCGAMLFVVLKDICRTGLEAGSTIAVLTFVALALLTSVPDWGRLPLDGGPYFRNKLPTLPYDSLIISTTQEPIGYLVPQWPDHPKFFAAISNLTSPSYNPKLQQMIAQRVAEHNGPIYVLRDNRQMGDDVRRLYELDQITVDDSSCIAIEPPAPANLEVCRAHPNKASAPAVGQIPPGMVTSNSPT</sequence>
<feature type="transmembrane region" description="Helical" evidence="1">
    <location>
        <begin position="12"/>
        <end position="31"/>
    </location>
</feature>
<reference evidence="2 3" key="1">
    <citation type="journal article" date="2016" name="Gene">
        <title>PacBio SMRT assembly of a complex multi-replicon genome reveals chlorocatechol degradative operon in a region of genome plasticity.</title>
        <authorList>
            <person name="Ricker N."/>
            <person name="Shen S.Y."/>
            <person name="Goordial J."/>
            <person name="Jin S."/>
            <person name="Fulthorpe R.R."/>
        </authorList>
    </citation>
    <scope>NUCLEOTIDE SEQUENCE [LARGE SCALE GENOMIC DNA]</scope>
    <source>
        <strain evidence="2 3">OLGA172</strain>
    </source>
</reference>
<evidence type="ECO:0000313" key="3">
    <source>
        <dbReference type="Proteomes" id="UP000076852"/>
    </source>
</evidence>
<feature type="transmembrane region" description="Helical" evidence="1">
    <location>
        <begin position="220"/>
        <end position="241"/>
    </location>
</feature>
<dbReference type="OrthoDB" id="1814621at2"/>
<feature type="transmembrane region" description="Helical" evidence="1">
    <location>
        <begin position="150"/>
        <end position="169"/>
    </location>
</feature>
<keyword evidence="1" id="KW-1133">Transmembrane helix</keyword>
<gene>
    <name evidence="2" type="ORF">AYM40_03210</name>
</gene>
<dbReference type="EMBL" id="CP014578">
    <property type="protein sequence ID" value="ANB71486.1"/>
    <property type="molecule type" value="Genomic_DNA"/>
</dbReference>
<feature type="transmembrane region" description="Helical" evidence="1">
    <location>
        <begin position="334"/>
        <end position="352"/>
    </location>
</feature>
<organism evidence="2 3">
    <name type="scientific">Paraburkholderia phytofirmans OLGA172</name>
    <dbReference type="NCBI Taxonomy" id="1417228"/>
    <lineage>
        <taxon>Bacteria</taxon>
        <taxon>Pseudomonadati</taxon>
        <taxon>Pseudomonadota</taxon>
        <taxon>Betaproteobacteria</taxon>
        <taxon>Burkholderiales</taxon>
        <taxon>Burkholderiaceae</taxon>
        <taxon>Paraburkholderia</taxon>
    </lineage>
</organism>
<proteinExistence type="predicted"/>
<feature type="transmembrane region" description="Helical" evidence="1">
    <location>
        <begin position="175"/>
        <end position="208"/>
    </location>
</feature>
<dbReference type="AlphaFoldDB" id="A0A160FI49"/>
<protein>
    <recommendedName>
        <fullName evidence="4">DUF2029 domain-containing protein</fullName>
    </recommendedName>
</protein>
<feature type="transmembrane region" description="Helical" evidence="1">
    <location>
        <begin position="307"/>
        <end position="327"/>
    </location>
</feature>
<keyword evidence="1" id="KW-0812">Transmembrane</keyword>
<feature type="transmembrane region" description="Helical" evidence="1">
    <location>
        <begin position="86"/>
        <end position="104"/>
    </location>
</feature>
<dbReference type="KEGG" id="buz:AYM40_03210"/>
<dbReference type="RefSeq" id="WP_063494954.1">
    <property type="nucleotide sequence ID" value="NZ_CP014578.1"/>
</dbReference>
<evidence type="ECO:0008006" key="4">
    <source>
        <dbReference type="Google" id="ProtNLM"/>
    </source>
</evidence>
<keyword evidence="1" id="KW-0472">Membrane</keyword>
<evidence type="ECO:0000256" key="1">
    <source>
        <dbReference type="SAM" id="Phobius"/>
    </source>
</evidence>
<feature type="transmembrane region" description="Helical" evidence="1">
    <location>
        <begin position="358"/>
        <end position="377"/>
    </location>
</feature>
<accession>A0A160FI49</accession>
<evidence type="ECO:0000313" key="2">
    <source>
        <dbReference type="EMBL" id="ANB71486.1"/>
    </source>
</evidence>